<name>A0A6J1WKE9_GALME</name>
<evidence type="ECO:0000313" key="4">
    <source>
        <dbReference type="Proteomes" id="UP001652740"/>
    </source>
</evidence>
<dbReference type="CTD" id="43541"/>
<reference evidence="3" key="1">
    <citation type="submission" date="2023-05" db="EMBL/GenBank/DDBJ databases">
        <authorList>
            <person name="Luo L."/>
        </authorList>
    </citation>
    <scope>NUCLEOTIDE SEQUENCE</scope>
</reference>
<dbReference type="GeneID" id="113512131"/>
<accession>A0A6J1WKE9</accession>
<reference evidence="5" key="2">
    <citation type="submission" date="2025-04" db="UniProtKB">
        <authorList>
            <consortium name="RefSeq"/>
        </authorList>
    </citation>
    <scope>IDENTIFICATION</scope>
    <source>
        <tissue evidence="5">Whole adult</tissue>
    </source>
</reference>
<feature type="signal peptide" evidence="2">
    <location>
        <begin position="1"/>
        <end position="21"/>
    </location>
</feature>
<dbReference type="KEGG" id="gmw:113512131"/>
<dbReference type="Proteomes" id="UP001652740">
    <property type="component" value="Unplaced"/>
</dbReference>
<protein>
    <submittedName>
        <fullName evidence="3 5">CAPA</fullName>
    </submittedName>
</protein>
<keyword evidence="4" id="KW-1185">Reference proteome</keyword>
<dbReference type="EMBL" id="OQ943347">
    <property type="protein sequence ID" value="WLY76819.1"/>
    <property type="molecule type" value="mRNA"/>
</dbReference>
<dbReference type="AlphaFoldDB" id="A0A6J1WKE9"/>
<evidence type="ECO:0000256" key="1">
    <source>
        <dbReference type="SAM" id="MobiDB-lite"/>
    </source>
</evidence>
<organism evidence="4 5">
    <name type="scientific">Galleria mellonella</name>
    <name type="common">Greater wax moth</name>
    <dbReference type="NCBI Taxonomy" id="7137"/>
    <lineage>
        <taxon>Eukaryota</taxon>
        <taxon>Metazoa</taxon>
        <taxon>Ecdysozoa</taxon>
        <taxon>Arthropoda</taxon>
        <taxon>Hexapoda</taxon>
        <taxon>Insecta</taxon>
        <taxon>Pterygota</taxon>
        <taxon>Neoptera</taxon>
        <taxon>Endopterygota</taxon>
        <taxon>Lepidoptera</taxon>
        <taxon>Glossata</taxon>
        <taxon>Ditrysia</taxon>
        <taxon>Pyraloidea</taxon>
        <taxon>Pyralidae</taxon>
        <taxon>Galleriinae</taxon>
        <taxon>Galleria</taxon>
    </lineage>
</organism>
<dbReference type="OrthoDB" id="6430009at2759"/>
<evidence type="ECO:0000313" key="3">
    <source>
        <dbReference type="EMBL" id="WLY76819.1"/>
    </source>
</evidence>
<sequence length="148" mass="17229">MQSSVRLVAALVLLTSALASAYHNSAKLRRDGVLNLYPFPRVGRANRHTWQVPHNEMYLDYEPIEKRQLYAFPRVGRSDLSLLREPVAEPLHVRRSDTNGMWFGPRVGRSFKSEDDDITFQNESSDRSEPELMEPVHEEREKRHTKQN</sequence>
<evidence type="ECO:0000313" key="5">
    <source>
        <dbReference type="RefSeq" id="XP_026751724.1"/>
    </source>
</evidence>
<keyword evidence="2" id="KW-0732">Signal</keyword>
<proteinExistence type="evidence at transcript level"/>
<dbReference type="RefSeq" id="XP_026751724.1">
    <property type="nucleotide sequence ID" value="XM_026895923.2"/>
</dbReference>
<gene>
    <name evidence="5" type="primary">LOC113512131</name>
</gene>
<feature type="compositionally biased region" description="Basic and acidic residues" evidence="1">
    <location>
        <begin position="124"/>
        <end position="142"/>
    </location>
</feature>
<feature type="chain" id="PRO_5044639763" evidence="2">
    <location>
        <begin position="22"/>
        <end position="148"/>
    </location>
</feature>
<evidence type="ECO:0000256" key="2">
    <source>
        <dbReference type="SAM" id="SignalP"/>
    </source>
</evidence>
<feature type="region of interest" description="Disordered" evidence="1">
    <location>
        <begin position="105"/>
        <end position="148"/>
    </location>
</feature>
<dbReference type="InParanoid" id="A0A6J1WKE9"/>